<gene>
    <name evidence="1" type="ORF">SAMN05444401_3167</name>
</gene>
<dbReference type="Proteomes" id="UP000184080">
    <property type="component" value="Unassembled WGS sequence"/>
</dbReference>
<protein>
    <submittedName>
        <fullName evidence="1">Uncharacterized protein</fullName>
    </submittedName>
</protein>
<organism evidence="1 2">
    <name type="scientific">Clostridium amylolyticum</name>
    <dbReference type="NCBI Taxonomy" id="1121298"/>
    <lineage>
        <taxon>Bacteria</taxon>
        <taxon>Bacillati</taxon>
        <taxon>Bacillota</taxon>
        <taxon>Clostridia</taxon>
        <taxon>Eubacteriales</taxon>
        <taxon>Clostridiaceae</taxon>
        <taxon>Clostridium</taxon>
    </lineage>
</organism>
<dbReference type="AlphaFoldDB" id="A0A1M6JNE9"/>
<dbReference type="STRING" id="1121298.SAMN05444401_3167"/>
<name>A0A1M6JNE9_9CLOT</name>
<evidence type="ECO:0000313" key="1">
    <source>
        <dbReference type="EMBL" id="SHJ48237.1"/>
    </source>
</evidence>
<evidence type="ECO:0000313" key="2">
    <source>
        <dbReference type="Proteomes" id="UP000184080"/>
    </source>
</evidence>
<dbReference type="EMBL" id="FQZO01000005">
    <property type="protein sequence ID" value="SHJ48237.1"/>
    <property type="molecule type" value="Genomic_DNA"/>
</dbReference>
<proteinExistence type="predicted"/>
<accession>A0A1M6JNE9</accession>
<reference evidence="1 2" key="1">
    <citation type="submission" date="2016-11" db="EMBL/GenBank/DDBJ databases">
        <authorList>
            <person name="Jaros S."/>
            <person name="Januszkiewicz K."/>
            <person name="Wedrychowicz H."/>
        </authorList>
    </citation>
    <scope>NUCLEOTIDE SEQUENCE [LARGE SCALE GENOMIC DNA]</scope>
    <source>
        <strain evidence="1 2">DSM 21864</strain>
    </source>
</reference>
<keyword evidence="2" id="KW-1185">Reference proteome</keyword>
<sequence>MMLFPIIILIILVFVIFNSKDRERIISFRGDEKRH</sequence>